<dbReference type="CDD" id="cd06170">
    <property type="entry name" value="LuxR_C_like"/>
    <property type="match status" value="1"/>
</dbReference>
<evidence type="ECO:0000256" key="3">
    <source>
        <dbReference type="ARBA" id="ARBA00023125"/>
    </source>
</evidence>
<dbReference type="PROSITE" id="PS50043">
    <property type="entry name" value="HTH_LUXR_2"/>
    <property type="match status" value="1"/>
</dbReference>
<evidence type="ECO:0000313" key="9">
    <source>
        <dbReference type="Proteomes" id="UP001165541"/>
    </source>
</evidence>
<dbReference type="PRINTS" id="PR00038">
    <property type="entry name" value="HTHLUXR"/>
</dbReference>
<dbReference type="PROSITE" id="PS50110">
    <property type="entry name" value="RESPONSE_REGULATORY"/>
    <property type="match status" value="1"/>
</dbReference>
<dbReference type="InterPro" id="IPR016032">
    <property type="entry name" value="Sig_transdc_resp-reg_C-effctor"/>
</dbReference>
<evidence type="ECO:0000256" key="4">
    <source>
        <dbReference type="ARBA" id="ARBA00023163"/>
    </source>
</evidence>
<evidence type="ECO:0000259" key="6">
    <source>
        <dbReference type="PROSITE" id="PS50043"/>
    </source>
</evidence>
<evidence type="ECO:0000313" key="8">
    <source>
        <dbReference type="EMBL" id="MCM5681965.1"/>
    </source>
</evidence>
<dbReference type="Proteomes" id="UP001165541">
    <property type="component" value="Unassembled WGS sequence"/>
</dbReference>
<keyword evidence="1 5" id="KW-0597">Phosphoprotein</keyword>
<dbReference type="PROSITE" id="PS00622">
    <property type="entry name" value="HTH_LUXR_1"/>
    <property type="match status" value="1"/>
</dbReference>
<evidence type="ECO:0000259" key="7">
    <source>
        <dbReference type="PROSITE" id="PS50110"/>
    </source>
</evidence>
<keyword evidence="9" id="KW-1185">Reference proteome</keyword>
<dbReference type="SMART" id="SM00448">
    <property type="entry name" value="REC"/>
    <property type="match status" value="1"/>
</dbReference>
<organism evidence="8 9">
    <name type="scientific">Caldimonas mangrovi</name>
    <dbReference type="NCBI Taxonomy" id="2944811"/>
    <lineage>
        <taxon>Bacteria</taxon>
        <taxon>Pseudomonadati</taxon>
        <taxon>Pseudomonadota</taxon>
        <taxon>Betaproteobacteria</taxon>
        <taxon>Burkholderiales</taxon>
        <taxon>Sphaerotilaceae</taxon>
        <taxon>Caldimonas</taxon>
    </lineage>
</organism>
<feature type="domain" description="Response regulatory" evidence="7">
    <location>
        <begin position="7"/>
        <end position="123"/>
    </location>
</feature>
<dbReference type="InterPro" id="IPR039420">
    <property type="entry name" value="WalR-like"/>
</dbReference>
<dbReference type="InterPro" id="IPR011006">
    <property type="entry name" value="CheY-like_superfamily"/>
</dbReference>
<feature type="domain" description="HTH luxR-type" evidence="6">
    <location>
        <begin position="140"/>
        <end position="205"/>
    </location>
</feature>
<keyword evidence="3" id="KW-0238">DNA-binding</keyword>
<dbReference type="Pfam" id="PF00196">
    <property type="entry name" value="GerE"/>
    <property type="match status" value="1"/>
</dbReference>
<name>A0ABT0YT86_9BURK</name>
<dbReference type="InterPro" id="IPR000792">
    <property type="entry name" value="Tscrpt_reg_LuxR_C"/>
</dbReference>
<dbReference type="InterPro" id="IPR058245">
    <property type="entry name" value="NreC/VraR/RcsB-like_REC"/>
</dbReference>
<dbReference type="SUPFAM" id="SSF52172">
    <property type="entry name" value="CheY-like"/>
    <property type="match status" value="1"/>
</dbReference>
<dbReference type="SMART" id="SM00421">
    <property type="entry name" value="HTH_LUXR"/>
    <property type="match status" value="1"/>
</dbReference>
<keyword evidence="4" id="KW-0804">Transcription</keyword>
<reference evidence="8" key="1">
    <citation type="submission" date="2022-05" db="EMBL/GenBank/DDBJ databases">
        <title>Schlegelella sp. nov., isolated from mangrove soil.</title>
        <authorList>
            <person name="Liu Y."/>
            <person name="Ge X."/>
            <person name="Liu W."/>
        </authorList>
    </citation>
    <scope>NUCLEOTIDE SEQUENCE</scope>
    <source>
        <strain evidence="8">S2-27</strain>
    </source>
</reference>
<gene>
    <name evidence="8" type="ORF">M8A51_20755</name>
</gene>
<dbReference type="InterPro" id="IPR001789">
    <property type="entry name" value="Sig_transdc_resp-reg_receiver"/>
</dbReference>
<protein>
    <submittedName>
        <fullName evidence="8">Response regulator transcription factor</fullName>
    </submittedName>
</protein>
<accession>A0ABT0YT86</accession>
<dbReference type="RefSeq" id="WP_251780443.1">
    <property type="nucleotide sequence ID" value="NZ_JAMKFE010000015.1"/>
</dbReference>
<dbReference type="SUPFAM" id="SSF46894">
    <property type="entry name" value="C-terminal effector domain of the bipartite response regulators"/>
    <property type="match status" value="1"/>
</dbReference>
<sequence length="207" mass="22590">MLRDTIRMLIVDDHPLVREGLTARLSSVPGIEVAGDTGSAKQALELLPRLRPDLLLTDIGMKEMNGIELTRAVVQQHPAVAVLILSMYDNPEYVQQSLLAGARGYVLKDAPSSQIVAAIESVAGGGTYLSPGIASRLFAQRSVERNLSQREKEILDCLAKGQSSKQIARALDISVRTVESHRQSIKRKLNLAGQAELIKYAVERARP</sequence>
<dbReference type="PANTHER" id="PTHR43214:SF41">
    <property type="entry name" value="NITRATE_NITRITE RESPONSE REGULATOR PROTEIN NARP"/>
    <property type="match status" value="1"/>
</dbReference>
<dbReference type="PANTHER" id="PTHR43214">
    <property type="entry name" value="TWO-COMPONENT RESPONSE REGULATOR"/>
    <property type="match status" value="1"/>
</dbReference>
<dbReference type="EMBL" id="JAMKFE010000015">
    <property type="protein sequence ID" value="MCM5681965.1"/>
    <property type="molecule type" value="Genomic_DNA"/>
</dbReference>
<keyword evidence="2" id="KW-0805">Transcription regulation</keyword>
<dbReference type="Gene3D" id="3.40.50.2300">
    <property type="match status" value="1"/>
</dbReference>
<feature type="modified residue" description="4-aspartylphosphate" evidence="5">
    <location>
        <position position="58"/>
    </location>
</feature>
<evidence type="ECO:0000256" key="5">
    <source>
        <dbReference type="PROSITE-ProRule" id="PRU00169"/>
    </source>
</evidence>
<comment type="caution">
    <text evidence="8">The sequence shown here is derived from an EMBL/GenBank/DDBJ whole genome shotgun (WGS) entry which is preliminary data.</text>
</comment>
<proteinExistence type="predicted"/>
<dbReference type="Pfam" id="PF00072">
    <property type="entry name" value="Response_reg"/>
    <property type="match status" value="1"/>
</dbReference>
<evidence type="ECO:0000256" key="1">
    <source>
        <dbReference type="ARBA" id="ARBA00022553"/>
    </source>
</evidence>
<dbReference type="CDD" id="cd17535">
    <property type="entry name" value="REC_NarL-like"/>
    <property type="match status" value="1"/>
</dbReference>
<evidence type="ECO:0000256" key="2">
    <source>
        <dbReference type="ARBA" id="ARBA00023015"/>
    </source>
</evidence>